<evidence type="ECO:0000313" key="1">
    <source>
        <dbReference type="EMBL" id="GFO16101.1"/>
    </source>
</evidence>
<dbReference type="EMBL" id="BLXT01004646">
    <property type="protein sequence ID" value="GFO16101.1"/>
    <property type="molecule type" value="Genomic_DNA"/>
</dbReference>
<reference evidence="1 2" key="1">
    <citation type="journal article" date="2021" name="Elife">
        <title>Chloroplast acquisition without the gene transfer in kleptoplastic sea slugs, Plakobranchus ocellatus.</title>
        <authorList>
            <person name="Maeda T."/>
            <person name="Takahashi S."/>
            <person name="Yoshida T."/>
            <person name="Shimamura S."/>
            <person name="Takaki Y."/>
            <person name="Nagai Y."/>
            <person name="Toyoda A."/>
            <person name="Suzuki Y."/>
            <person name="Arimoto A."/>
            <person name="Ishii H."/>
            <person name="Satoh N."/>
            <person name="Nishiyama T."/>
            <person name="Hasebe M."/>
            <person name="Maruyama T."/>
            <person name="Minagawa J."/>
            <person name="Obokata J."/>
            <person name="Shigenobu S."/>
        </authorList>
    </citation>
    <scope>NUCLEOTIDE SEQUENCE [LARGE SCALE GENOMIC DNA]</scope>
</reference>
<organism evidence="1 2">
    <name type="scientific">Plakobranchus ocellatus</name>
    <dbReference type="NCBI Taxonomy" id="259542"/>
    <lineage>
        <taxon>Eukaryota</taxon>
        <taxon>Metazoa</taxon>
        <taxon>Spiralia</taxon>
        <taxon>Lophotrochozoa</taxon>
        <taxon>Mollusca</taxon>
        <taxon>Gastropoda</taxon>
        <taxon>Heterobranchia</taxon>
        <taxon>Euthyneura</taxon>
        <taxon>Panpulmonata</taxon>
        <taxon>Sacoglossa</taxon>
        <taxon>Placobranchoidea</taxon>
        <taxon>Plakobranchidae</taxon>
        <taxon>Plakobranchus</taxon>
    </lineage>
</organism>
<accession>A0AAV4B6L9</accession>
<dbReference type="Proteomes" id="UP000735302">
    <property type="component" value="Unassembled WGS sequence"/>
</dbReference>
<dbReference type="AlphaFoldDB" id="A0AAV4B6L9"/>
<sequence length="77" mass="8958">MAAPSERFYAQGQQKQDIRDGTIWLHHLKGSMHKGNKNQQKLDIRDGTLWLYHLCHKVLCIRTTALPVFVGRQTIMQ</sequence>
<proteinExistence type="predicted"/>
<gene>
    <name evidence="1" type="ORF">PoB_004260600</name>
</gene>
<comment type="caution">
    <text evidence="1">The sequence shown here is derived from an EMBL/GenBank/DDBJ whole genome shotgun (WGS) entry which is preliminary data.</text>
</comment>
<keyword evidence="2" id="KW-1185">Reference proteome</keyword>
<name>A0AAV4B6L9_9GAST</name>
<evidence type="ECO:0000313" key="2">
    <source>
        <dbReference type="Proteomes" id="UP000735302"/>
    </source>
</evidence>
<protein>
    <submittedName>
        <fullName evidence="1">Uncharacterized protein</fullName>
    </submittedName>
</protein>